<dbReference type="Gene3D" id="1.10.287.130">
    <property type="match status" value="1"/>
</dbReference>
<evidence type="ECO:0000256" key="7">
    <source>
        <dbReference type="ARBA" id="ARBA00022679"/>
    </source>
</evidence>
<keyword evidence="5 15" id="KW-0997">Cell inner membrane</keyword>
<dbReference type="CDD" id="cd00082">
    <property type="entry name" value="HisKA"/>
    <property type="match status" value="1"/>
</dbReference>
<keyword evidence="8 15" id="KW-0812">Transmembrane</keyword>
<gene>
    <name evidence="18" type="ORF">C9I99_09680</name>
</gene>
<comment type="function">
    <text evidence="15">Member of a two-component regulatory system.</text>
</comment>
<dbReference type="SMART" id="SM00388">
    <property type="entry name" value="HisKA"/>
    <property type="match status" value="1"/>
</dbReference>
<dbReference type="InterPro" id="IPR050428">
    <property type="entry name" value="TCS_sensor_his_kinase"/>
</dbReference>
<dbReference type="InterPro" id="IPR005467">
    <property type="entry name" value="His_kinase_dom"/>
</dbReference>
<comment type="catalytic activity">
    <reaction evidence="1 15">
        <text>ATP + protein L-histidine = ADP + protein N-phospho-L-histidine.</text>
        <dbReference type="EC" id="2.7.13.3"/>
    </reaction>
</comment>
<dbReference type="EC" id="2.7.13.3" evidence="15"/>
<evidence type="ECO:0000313" key="19">
    <source>
        <dbReference type="Proteomes" id="UP000241222"/>
    </source>
</evidence>
<dbReference type="SMART" id="SM00387">
    <property type="entry name" value="HATPase_c"/>
    <property type="match status" value="1"/>
</dbReference>
<proteinExistence type="predicted"/>
<dbReference type="InterPro" id="IPR036097">
    <property type="entry name" value="HisK_dim/P_sf"/>
</dbReference>
<evidence type="ECO:0000259" key="16">
    <source>
        <dbReference type="PROSITE" id="PS50109"/>
    </source>
</evidence>
<dbReference type="InterPro" id="IPR036890">
    <property type="entry name" value="HATPase_C_sf"/>
</dbReference>
<dbReference type="CDD" id="cd00075">
    <property type="entry name" value="HATPase"/>
    <property type="match status" value="1"/>
</dbReference>
<dbReference type="SUPFAM" id="SSF47384">
    <property type="entry name" value="Homodimeric domain of signal transducing histidine kinase"/>
    <property type="match status" value="1"/>
</dbReference>
<feature type="domain" description="HAMP" evidence="17">
    <location>
        <begin position="177"/>
        <end position="230"/>
    </location>
</feature>
<dbReference type="PROSITE" id="PS50885">
    <property type="entry name" value="HAMP"/>
    <property type="match status" value="1"/>
</dbReference>
<evidence type="ECO:0000256" key="2">
    <source>
        <dbReference type="ARBA" id="ARBA00004141"/>
    </source>
</evidence>
<evidence type="ECO:0000256" key="13">
    <source>
        <dbReference type="ARBA" id="ARBA00023012"/>
    </source>
</evidence>
<keyword evidence="11 15" id="KW-0067">ATP-binding</keyword>
<dbReference type="GO" id="GO:0005524">
    <property type="term" value="F:ATP binding"/>
    <property type="evidence" value="ECO:0007669"/>
    <property type="project" value="UniProtKB-KW"/>
</dbReference>
<dbReference type="EMBL" id="PYMH01000003">
    <property type="protein sequence ID" value="PSU34244.1"/>
    <property type="molecule type" value="Genomic_DNA"/>
</dbReference>
<keyword evidence="14 15" id="KW-0472">Membrane</keyword>
<evidence type="ECO:0000256" key="11">
    <source>
        <dbReference type="ARBA" id="ARBA00022840"/>
    </source>
</evidence>
<evidence type="ECO:0000256" key="12">
    <source>
        <dbReference type="ARBA" id="ARBA00022989"/>
    </source>
</evidence>
<evidence type="ECO:0000256" key="6">
    <source>
        <dbReference type="ARBA" id="ARBA00022553"/>
    </source>
</evidence>
<dbReference type="SUPFAM" id="SSF55874">
    <property type="entry name" value="ATPase domain of HSP90 chaperone/DNA topoisomerase II/histidine kinase"/>
    <property type="match status" value="1"/>
</dbReference>
<keyword evidence="13 15" id="KW-0902">Two-component regulatory system</keyword>
<organism evidence="18 19">
    <name type="scientific">Photobacterium lutimaris</name>
    <dbReference type="NCBI Taxonomy" id="388278"/>
    <lineage>
        <taxon>Bacteria</taxon>
        <taxon>Pseudomonadati</taxon>
        <taxon>Pseudomonadota</taxon>
        <taxon>Gammaproteobacteria</taxon>
        <taxon>Vibrionales</taxon>
        <taxon>Vibrionaceae</taxon>
        <taxon>Photobacterium</taxon>
    </lineage>
</organism>
<accession>A0A2T3IZZ5</accession>
<dbReference type="RefSeq" id="WP_107348670.1">
    <property type="nucleotide sequence ID" value="NZ_PYMH01000003.1"/>
</dbReference>
<reference evidence="18 19" key="1">
    <citation type="submission" date="2018-03" db="EMBL/GenBank/DDBJ databases">
        <title>Whole genome sequencing of Histamine producing bacteria.</title>
        <authorList>
            <person name="Butler K."/>
        </authorList>
    </citation>
    <scope>NUCLEOTIDE SEQUENCE [LARGE SCALE GENOMIC DNA]</scope>
    <source>
        <strain evidence="18 19">JCM 13586</strain>
    </source>
</reference>
<keyword evidence="12 15" id="KW-1133">Transmembrane helix</keyword>
<evidence type="ECO:0000256" key="3">
    <source>
        <dbReference type="ARBA" id="ARBA00004533"/>
    </source>
</evidence>
<evidence type="ECO:0000256" key="9">
    <source>
        <dbReference type="ARBA" id="ARBA00022741"/>
    </source>
</evidence>
<keyword evidence="9 15" id="KW-0547">Nucleotide-binding</keyword>
<comment type="subcellular location">
    <subcellularLocation>
        <location evidence="3 15">Cell inner membrane</location>
    </subcellularLocation>
    <subcellularLocation>
        <location evidence="2">Membrane</location>
        <topology evidence="2">Multi-pass membrane protein</topology>
    </subcellularLocation>
</comment>
<feature type="domain" description="Histidine kinase" evidence="16">
    <location>
        <begin position="238"/>
        <end position="452"/>
    </location>
</feature>
<keyword evidence="7 15" id="KW-0808">Transferase</keyword>
<dbReference type="OrthoDB" id="9804645at2"/>
<dbReference type="AlphaFoldDB" id="A0A2T3IZZ5"/>
<evidence type="ECO:0000256" key="15">
    <source>
        <dbReference type="RuleBase" id="RU364088"/>
    </source>
</evidence>
<dbReference type="PANTHER" id="PTHR45436">
    <property type="entry name" value="SENSOR HISTIDINE KINASE YKOH"/>
    <property type="match status" value="1"/>
</dbReference>
<keyword evidence="6" id="KW-0597">Phosphoprotein</keyword>
<dbReference type="InterPro" id="IPR003661">
    <property type="entry name" value="HisK_dim/P_dom"/>
</dbReference>
<dbReference type="InterPro" id="IPR004358">
    <property type="entry name" value="Sig_transdc_His_kin-like_C"/>
</dbReference>
<dbReference type="FunFam" id="3.30.565.10:FF:000006">
    <property type="entry name" value="Sensor histidine kinase WalK"/>
    <property type="match status" value="1"/>
</dbReference>
<evidence type="ECO:0000256" key="8">
    <source>
        <dbReference type="ARBA" id="ARBA00022692"/>
    </source>
</evidence>
<keyword evidence="19" id="KW-1185">Reference proteome</keyword>
<evidence type="ECO:0000256" key="10">
    <source>
        <dbReference type="ARBA" id="ARBA00022777"/>
    </source>
</evidence>
<dbReference type="PRINTS" id="PR00344">
    <property type="entry name" value="BCTRLSENSOR"/>
</dbReference>
<keyword evidence="4 15" id="KW-1003">Cell membrane</keyword>
<dbReference type="PROSITE" id="PS50109">
    <property type="entry name" value="HIS_KIN"/>
    <property type="match status" value="1"/>
</dbReference>
<evidence type="ECO:0000256" key="1">
    <source>
        <dbReference type="ARBA" id="ARBA00000085"/>
    </source>
</evidence>
<dbReference type="Proteomes" id="UP000241222">
    <property type="component" value="Unassembled WGS sequence"/>
</dbReference>
<dbReference type="NCBIfam" id="TIGR01386">
    <property type="entry name" value="cztS_silS_copS"/>
    <property type="match status" value="1"/>
</dbReference>
<dbReference type="InterPro" id="IPR003594">
    <property type="entry name" value="HATPase_dom"/>
</dbReference>
<dbReference type="InterPro" id="IPR006290">
    <property type="entry name" value="CztS_silS_copS"/>
</dbReference>
<dbReference type="Pfam" id="PF02518">
    <property type="entry name" value="HATPase_c"/>
    <property type="match status" value="1"/>
</dbReference>
<feature type="transmembrane region" description="Helical" evidence="15">
    <location>
        <begin position="156"/>
        <end position="176"/>
    </location>
</feature>
<dbReference type="Gene3D" id="3.30.565.10">
    <property type="entry name" value="Histidine kinase-like ATPase, C-terminal domain"/>
    <property type="match status" value="1"/>
</dbReference>
<dbReference type="Pfam" id="PF00512">
    <property type="entry name" value="HisKA"/>
    <property type="match status" value="1"/>
</dbReference>
<name>A0A2T3IZZ5_9GAMM</name>
<evidence type="ECO:0000259" key="17">
    <source>
        <dbReference type="PROSITE" id="PS50885"/>
    </source>
</evidence>
<dbReference type="GO" id="GO:0000155">
    <property type="term" value="F:phosphorelay sensor kinase activity"/>
    <property type="evidence" value="ECO:0007669"/>
    <property type="project" value="InterPro"/>
</dbReference>
<evidence type="ECO:0000313" key="18">
    <source>
        <dbReference type="EMBL" id="PSU34244.1"/>
    </source>
</evidence>
<dbReference type="InterPro" id="IPR003660">
    <property type="entry name" value="HAMP_dom"/>
</dbReference>
<dbReference type="GO" id="GO:0005886">
    <property type="term" value="C:plasma membrane"/>
    <property type="evidence" value="ECO:0007669"/>
    <property type="project" value="UniProtKB-SubCell"/>
</dbReference>
<keyword evidence="10 15" id="KW-0418">Kinase</keyword>
<comment type="caution">
    <text evidence="18">The sequence shown here is derived from an EMBL/GenBank/DDBJ whole genome shotgun (WGS) entry which is preliminary data.</text>
</comment>
<evidence type="ECO:0000256" key="4">
    <source>
        <dbReference type="ARBA" id="ARBA00022475"/>
    </source>
</evidence>
<dbReference type="PANTHER" id="PTHR45436:SF15">
    <property type="entry name" value="SENSOR HISTIDINE KINASE CUSS"/>
    <property type="match status" value="1"/>
</dbReference>
<evidence type="ECO:0000256" key="14">
    <source>
        <dbReference type="ARBA" id="ARBA00023136"/>
    </source>
</evidence>
<protein>
    <recommendedName>
        <fullName evidence="15">Sensor protein</fullName>
        <ecNumber evidence="15">2.7.13.3</ecNumber>
    </recommendedName>
</protein>
<dbReference type="Gene3D" id="6.10.340.10">
    <property type="match status" value="1"/>
</dbReference>
<evidence type="ECO:0000256" key="5">
    <source>
        <dbReference type="ARBA" id="ARBA00022519"/>
    </source>
</evidence>
<sequence>MNKIKGNRLFNSMSAKLIISFFTASLLVLCTLSTVILYQLKHHFYQQDQYTLEQKFKTINTLQLQNDFIAKYGTFFELGETKLWLINNGEIRHQTEDVDLPEFFLDNRSKKSVDWQANDVRYRAFRFPVDKEPNVDVILGININYHHVFLTSFTTVLIWTTLFASIISGIFGWLIVKKGMRPVKHLEEHLQQISTEKLDLRIEPALFPSELQQLVIVSNDMLSRLENEFERLSEYSSDIAHELRTPISNMMTQTQVLLTHPRTVEEYQESLISTSEELSRLTKTITDMLYLAKSEHNLLQTANEDIALSPLIEDLAEYYEMAGEEKGVTINLSGSGFVHGDKEMLKRAIGNLMSNAVRHSDDNEAINIQISEVDSTTRVAVINKGETIPAENLPYIFERFYRVDKARMHRATAGAGLGLAIARSIAKIHHGDILVRSDNGITSFVLSVPKQTNVK</sequence>